<evidence type="ECO:0000313" key="3">
    <source>
        <dbReference type="EMBL" id="CAD7261991.1"/>
    </source>
</evidence>
<accession>A0A7R9G049</accession>
<evidence type="ECO:0000256" key="2">
    <source>
        <dbReference type="ARBA" id="ARBA00023180"/>
    </source>
</evidence>
<evidence type="ECO:0000256" key="1">
    <source>
        <dbReference type="ARBA" id="ARBA00022801"/>
    </source>
</evidence>
<dbReference type="PANTHER" id="PTHR10340">
    <property type="entry name" value="SPHINGOMYELIN PHOSPHODIESTERASE"/>
    <property type="match status" value="1"/>
</dbReference>
<sequence>MFSATGVSVLSVKPTTQPLLRRVASTEIRTSISPSLAVELNTTSALANYATETDPKSKGLDYGSRILKYPRHDVLASKVVDLMIQAPWMSLFFVTDGAELPPSTLGAIERVCTLKLDGVAHTGSRSSDHQLSVLQNLTDLLRHTFSSQFVFPVLGHEDPNPALGQSYREVADLWRHWLPTEALHTFNKGGYYTIEQKIRKLRLVAINTNLYTGLGGDEEDPKDQWAWLETVLDTSRRNKETVYLVGHIPPGVDERQSGAFLSHQAAFLERFNTRYLLLVRKYSDVIVGQFFGHLHSDSFRVVYKNNGRPVSWMFISPAVSPRRTPSGANNPGLRLYKFDTDTGQTMGEGVGFYSLFLDPAAPRDTVAMYHRCLLRDHPTREGDYPHADLHTHGNRLFWDPSQSGGIAPSGRPRKRHHVPQNTFSSCTLERLVHFLLLPALGQQPHIEDHRHPVMGRWATSAEWNPTLEFWVGLAFRQSSQWLYHSFASLYIPGQNNSLETFLTVFNTPIWPPNTEPWK</sequence>
<dbReference type="SUPFAM" id="SSF56300">
    <property type="entry name" value="Metallo-dependent phosphatases"/>
    <property type="match status" value="1"/>
</dbReference>
<dbReference type="InterPro" id="IPR029052">
    <property type="entry name" value="Metallo-depent_PP-like"/>
</dbReference>
<dbReference type="PANTHER" id="PTHR10340:SF57">
    <property type="entry name" value="METALLOPHOS DOMAIN-CONTAINING PROTEIN"/>
    <property type="match status" value="1"/>
</dbReference>
<organism evidence="3">
    <name type="scientific">Timema shepardi</name>
    <name type="common">Walking stick</name>
    <dbReference type="NCBI Taxonomy" id="629360"/>
    <lineage>
        <taxon>Eukaryota</taxon>
        <taxon>Metazoa</taxon>
        <taxon>Ecdysozoa</taxon>
        <taxon>Arthropoda</taxon>
        <taxon>Hexapoda</taxon>
        <taxon>Insecta</taxon>
        <taxon>Pterygota</taxon>
        <taxon>Neoptera</taxon>
        <taxon>Polyneoptera</taxon>
        <taxon>Phasmatodea</taxon>
        <taxon>Timematodea</taxon>
        <taxon>Timematoidea</taxon>
        <taxon>Timematidae</taxon>
        <taxon>Timema</taxon>
    </lineage>
</organism>
<name>A0A7R9G049_TIMSH</name>
<gene>
    <name evidence="3" type="ORF">TSIB3V08_LOCUS6110</name>
</gene>
<keyword evidence="1" id="KW-0378">Hydrolase</keyword>
<dbReference type="EMBL" id="OC002538">
    <property type="protein sequence ID" value="CAD7261991.1"/>
    <property type="molecule type" value="Genomic_DNA"/>
</dbReference>
<proteinExistence type="predicted"/>
<dbReference type="Gene3D" id="3.60.21.10">
    <property type="match status" value="1"/>
</dbReference>
<dbReference type="GO" id="GO:0008081">
    <property type="term" value="F:phosphoric diester hydrolase activity"/>
    <property type="evidence" value="ECO:0007669"/>
    <property type="project" value="TreeGrafter"/>
</dbReference>
<keyword evidence="2" id="KW-0325">Glycoprotein</keyword>
<reference evidence="3" key="1">
    <citation type="submission" date="2020-11" db="EMBL/GenBank/DDBJ databases">
        <authorList>
            <person name="Tran Van P."/>
        </authorList>
    </citation>
    <scope>NUCLEOTIDE SEQUENCE</scope>
</reference>
<dbReference type="GO" id="GO:0005615">
    <property type="term" value="C:extracellular space"/>
    <property type="evidence" value="ECO:0007669"/>
    <property type="project" value="TreeGrafter"/>
</dbReference>
<dbReference type="AlphaFoldDB" id="A0A7R9G049"/>
<protein>
    <submittedName>
        <fullName evidence="3">Uncharacterized protein</fullName>
    </submittedName>
</protein>